<dbReference type="PANTHER" id="PTHR31061:SF24">
    <property type="entry name" value="LD22376P"/>
    <property type="match status" value="1"/>
</dbReference>
<feature type="transmembrane region" description="Helical" evidence="1">
    <location>
        <begin position="310"/>
        <end position="329"/>
    </location>
</feature>
<dbReference type="RefSeq" id="WP_339588761.1">
    <property type="nucleotide sequence ID" value="NZ_JBBHJZ010000004.1"/>
</dbReference>
<feature type="transmembrane region" description="Helical" evidence="1">
    <location>
        <begin position="130"/>
        <end position="148"/>
    </location>
</feature>
<evidence type="ECO:0000256" key="1">
    <source>
        <dbReference type="SAM" id="Phobius"/>
    </source>
</evidence>
<protein>
    <submittedName>
        <fullName evidence="3">Heparan-alpha-glucosaminide N-acetyltransferase domain-containing protein</fullName>
    </submittedName>
</protein>
<accession>A0ABU8S0G6</accession>
<dbReference type="Proteomes" id="UP001361239">
    <property type="component" value="Unassembled WGS sequence"/>
</dbReference>
<gene>
    <name evidence="3" type="ORF">WG901_19380</name>
</gene>
<feature type="transmembrane region" description="Helical" evidence="1">
    <location>
        <begin position="27"/>
        <end position="49"/>
    </location>
</feature>
<evidence type="ECO:0000259" key="2">
    <source>
        <dbReference type="Pfam" id="PF07786"/>
    </source>
</evidence>
<keyword evidence="1" id="KW-1133">Transmembrane helix</keyword>
<name>A0ABU8S0G6_9SPHN</name>
<dbReference type="PANTHER" id="PTHR31061">
    <property type="entry name" value="LD22376P"/>
    <property type="match status" value="1"/>
</dbReference>
<feature type="transmembrane region" description="Helical" evidence="1">
    <location>
        <begin position="155"/>
        <end position="172"/>
    </location>
</feature>
<sequence length="377" mass="40462">MASVAQAGSTDQARDRARAVRLPSLDLLRGLTVAGMIVVNATAALNYVAGPVFPVLLHARWAGFTAADAVFPAFITMVGVSIAISARPDAPLSARRIAWRALRLILLGLVLVNLYLPFSPDPWPPRLPGVLQRIAIVYAISALVYPRTSWRWRSVAAATILALYALLCLLPVPGGVPTDLWEPGQNLASWLDRQVFGDWMGEKGPLGYDPEGLLSTLPALAQAFIGTIAGDLLRSKLSVSRRSQGLAAAGVVGIAAAMLLDPVIPIAKPIWTTSFVFLSAGITLIGLALFHRVFDGRDHGMRKGGLLGSFGRNAITAYALHYVIINFVMSAPLRAPMKWLAPIVGNETAALAPVAIFLAILWLPLAIMDRRGWYVKI</sequence>
<feature type="transmembrane region" description="Helical" evidence="1">
    <location>
        <begin position="270"/>
        <end position="290"/>
    </location>
</feature>
<dbReference type="Pfam" id="PF07786">
    <property type="entry name" value="HGSNAT_cat"/>
    <property type="match status" value="1"/>
</dbReference>
<evidence type="ECO:0000313" key="4">
    <source>
        <dbReference type="Proteomes" id="UP001361239"/>
    </source>
</evidence>
<organism evidence="3 4">
    <name type="scientific">Novosphingobium anseongense</name>
    <dbReference type="NCBI Taxonomy" id="3133436"/>
    <lineage>
        <taxon>Bacteria</taxon>
        <taxon>Pseudomonadati</taxon>
        <taxon>Pseudomonadota</taxon>
        <taxon>Alphaproteobacteria</taxon>
        <taxon>Sphingomonadales</taxon>
        <taxon>Sphingomonadaceae</taxon>
        <taxon>Novosphingobium</taxon>
    </lineage>
</organism>
<feature type="domain" description="Heparan-alpha-glucosaminide N-acetyltransferase catalytic" evidence="2">
    <location>
        <begin position="21"/>
        <end position="162"/>
    </location>
</feature>
<feature type="transmembrane region" description="Helical" evidence="1">
    <location>
        <begin position="213"/>
        <end position="233"/>
    </location>
</feature>
<feature type="transmembrane region" description="Helical" evidence="1">
    <location>
        <begin position="245"/>
        <end position="264"/>
    </location>
</feature>
<feature type="transmembrane region" description="Helical" evidence="1">
    <location>
        <begin position="97"/>
        <end position="118"/>
    </location>
</feature>
<keyword evidence="4" id="KW-1185">Reference proteome</keyword>
<proteinExistence type="predicted"/>
<keyword evidence="1" id="KW-0472">Membrane</keyword>
<feature type="transmembrane region" description="Helical" evidence="1">
    <location>
        <begin position="61"/>
        <end position="85"/>
    </location>
</feature>
<feature type="transmembrane region" description="Helical" evidence="1">
    <location>
        <begin position="349"/>
        <end position="368"/>
    </location>
</feature>
<comment type="caution">
    <text evidence="3">The sequence shown here is derived from an EMBL/GenBank/DDBJ whole genome shotgun (WGS) entry which is preliminary data.</text>
</comment>
<dbReference type="EMBL" id="JBBHJZ010000004">
    <property type="protein sequence ID" value="MEJ5978824.1"/>
    <property type="molecule type" value="Genomic_DNA"/>
</dbReference>
<reference evidence="3 4" key="1">
    <citation type="submission" date="2024-03" db="EMBL/GenBank/DDBJ databases">
        <authorList>
            <person name="Jo J.-H."/>
        </authorList>
    </citation>
    <scope>NUCLEOTIDE SEQUENCE [LARGE SCALE GENOMIC DNA]</scope>
    <source>
        <strain evidence="3 4">PS1R-30</strain>
    </source>
</reference>
<keyword evidence="1" id="KW-0812">Transmembrane</keyword>
<dbReference type="InterPro" id="IPR012429">
    <property type="entry name" value="HGSNAT_cat"/>
</dbReference>
<evidence type="ECO:0000313" key="3">
    <source>
        <dbReference type="EMBL" id="MEJ5978824.1"/>
    </source>
</evidence>